<protein>
    <submittedName>
        <fullName evidence="1">Uncharacterized protein</fullName>
    </submittedName>
</protein>
<dbReference type="AlphaFoldDB" id="A6H5J9"/>
<reference evidence="1" key="1">
    <citation type="journal article" date="2005" name="Mol. Phylogenet. Evol.">
        <title>A phylogeny of cycads (Cycadales) inferred from chloroplast matK gene, trnK intron, and nuclear rDNA ITS region.</title>
        <authorList>
            <person name="Chaw S.M."/>
            <person name="Walters T.W."/>
            <person name="Chang C.C."/>
            <person name="Hu S.H."/>
            <person name="Chen S.H."/>
        </authorList>
    </citation>
    <scope>NUCLEOTIDE SEQUENCE</scope>
</reference>
<keyword evidence="1" id="KW-0150">Chloroplast</keyword>
<reference evidence="1" key="2">
    <citation type="journal article" date="2007" name="Mol. Biol. Evol.">
        <title>Chloroplast genome (cpDNA) of Cycas taitungensis and 56 cp protein-coding genes of Gnetum parvifolium: insights into cpDNA evolution and phylogeny of extant seed plants.</title>
        <authorList>
            <person name="Wu C.S."/>
            <person name="Wang Y.N."/>
            <person name="Liu S.M."/>
            <person name="Chaw S.M."/>
        </authorList>
    </citation>
    <scope>NUCLEOTIDE SEQUENCE [LARGE SCALE GENOMIC DNA]</scope>
</reference>
<proteinExistence type="predicted"/>
<keyword evidence="1" id="KW-0934">Plastid</keyword>
<organism evidence="1">
    <name type="scientific">Cycas taitungensis</name>
    <name type="common">Prince sago</name>
    <name type="synonym">Cycas taiwaniana</name>
    <dbReference type="NCBI Taxonomy" id="54799"/>
    <lineage>
        <taxon>Eukaryota</taxon>
        <taxon>Viridiplantae</taxon>
        <taxon>Streptophyta</taxon>
        <taxon>Embryophyta</taxon>
        <taxon>Tracheophyta</taxon>
        <taxon>Spermatophyta</taxon>
        <taxon>Cycadidae</taxon>
        <taxon>Cycadales</taxon>
        <taxon>Cycadaceae</taxon>
        <taxon>Cycas</taxon>
    </lineage>
</organism>
<sequence length="61" mass="7434">MSRVQILSSLPIPFPMEEKERRTRDQLRSIWMEHQLSVIESYHIQKYFFGVQKVCFYLSLI</sequence>
<dbReference type="GeneID" id="5309546"/>
<dbReference type="RefSeq" id="YP_001312224.1">
    <property type="nucleotide sequence ID" value="NC_009618.1"/>
</dbReference>
<accession>A6H5J9</accession>
<geneLocation type="chloroplast" evidence="1"/>
<name>A6H5J9_CYCTA</name>
<dbReference type="EMBL" id="AP009339">
    <property type="protein sequence ID" value="BAF64965.1"/>
    <property type="molecule type" value="Genomic_DNA"/>
</dbReference>
<evidence type="ECO:0000313" key="1">
    <source>
        <dbReference type="EMBL" id="BAF64965.1"/>
    </source>
</evidence>